<dbReference type="EnsemblPlants" id="ONIVA01G03820.1">
    <property type="protein sequence ID" value="ONIVA01G03820.1"/>
    <property type="gene ID" value="ONIVA01G03820"/>
</dbReference>
<dbReference type="AlphaFoldDB" id="A0A0E0FGC4"/>
<dbReference type="HOGENOM" id="CLU_1952257_0_0_1"/>
<dbReference type="Gramene" id="ONIVA01G03820.1">
    <property type="protein sequence ID" value="ONIVA01G03820.1"/>
    <property type="gene ID" value="ONIVA01G03820"/>
</dbReference>
<keyword evidence="2" id="KW-1185">Reference proteome</keyword>
<sequence>MELSEAEVQKVEPFQVGQRLRKVRFPMTSGSVPVRLLDGRLSATTRVGLRRLHVTPSQLHKLLLLFHEASASERCSLILALKASSAASSLLLPPAFAAPTARMKDNNTSLMGIWDLLEDGDVVVLALGC</sequence>
<accession>A0A0E0FGC4</accession>
<proteinExistence type="predicted"/>
<dbReference type="Proteomes" id="UP000006591">
    <property type="component" value="Chromosome 1"/>
</dbReference>
<reference evidence="1" key="1">
    <citation type="submission" date="2015-04" db="UniProtKB">
        <authorList>
            <consortium name="EnsemblPlants"/>
        </authorList>
    </citation>
    <scope>IDENTIFICATION</scope>
    <source>
        <strain evidence="1">SL10</strain>
    </source>
</reference>
<organism evidence="1">
    <name type="scientific">Oryza nivara</name>
    <name type="common">Indian wild rice</name>
    <name type="synonym">Oryza sativa f. spontanea</name>
    <dbReference type="NCBI Taxonomy" id="4536"/>
    <lineage>
        <taxon>Eukaryota</taxon>
        <taxon>Viridiplantae</taxon>
        <taxon>Streptophyta</taxon>
        <taxon>Embryophyta</taxon>
        <taxon>Tracheophyta</taxon>
        <taxon>Spermatophyta</taxon>
        <taxon>Magnoliopsida</taxon>
        <taxon>Liliopsida</taxon>
        <taxon>Poales</taxon>
        <taxon>Poaceae</taxon>
        <taxon>BOP clade</taxon>
        <taxon>Oryzoideae</taxon>
        <taxon>Oryzeae</taxon>
        <taxon>Oryzinae</taxon>
        <taxon>Oryza</taxon>
    </lineage>
</organism>
<reference evidence="1" key="2">
    <citation type="submission" date="2018-04" db="EMBL/GenBank/DDBJ databases">
        <title>OnivRS2 (Oryza nivara Reference Sequence Version 2).</title>
        <authorList>
            <person name="Zhang J."/>
            <person name="Kudrna D."/>
            <person name="Lee S."/>
            <person name="Talag J."/>
            <person name="Rajasekar S."/>
            <person name="Welchert J."/>
            <person name="Hsing Y.-I."/>
            <person name="Wing R.A."/>
        </authorList>
    </citation>
    <scope>NUCLEOTIDE SEQUENCE [LARGE SCALE GENOMIC DNA]</scope>
</reference>
<evidence type="ECO:0000313" key="2">
    <source>
        <dbReference type="Proteomes" id="UP000006591"/>
    </source>
</evidence>
<name>A0A0E0FGC4_ORYNI</name>
<protein>
    <submittedName>
        <fullName evidence="1">Uncharacterized protein</fullName>
    </submittedName>
</protein>
<evidence type="ECO:0000313" key="1">
    <source>
        <dbReference type="EnsemblPlants" id="ONIVA01G03820.1"/>
    </source>
</evidence>